<evidence type="ECO:0000256" key="1">
    <source>
        <dbReference type="ARBA" id="ARBA00006658"/>
    </source>
</evidence>
<comment type="similarity">
    <text evidence="1">Belongs to the TIP41 family.</text>
</comment>
<dbReference type="PANTHER" id="PTHR21021:SF16">
    <property type="entry name" value="TIP41-LIKE PROTEIN"/>
    <property type="match status" value="1"/>
</dbReference>
<dbReference type="PANTHER" id="PTHR21021">
    <property type="entry name" value="GAF/PUTATIVE CYTOSKELETAL PROTEIN"/>
    <property type="match status" value="1"/>
</dbReference>
<dbReference type="InterPro" id="IPR051330">
    <property type="entry name" value="Phosphatase_reg/MetRdx"/>
</dbReference>
<proteinExistence type="inferred from homology"/>
<dbReference type="Pfam" id="PF04176">
    <property type="entry name" value="TIP41"/>
    <property type="match status" value="1"/>
</dbReference>
<comment type="caution">
    <text evidence="3">The sequence shown here is derived from an EMBL/GenBank/DDBJ whole genome shotgun (WGS) entry which is preliminary data.</text>
</comment>
<name>A0AAV2T983_CALDB</name>
<evidence type="ECO:0000313" key="4">
    <source>
        <dbReference type="Proteomes" id="UP001497525"/>
    </source>
</evidence>
<accession>A0AAV2T983</accession>
<protein>
    <recommendedName>
        <fullName evidence="2">TIP41-like protein</fullName>
    </recommendedName>
</protein>
<evidence type="ECO:0000313" key="3">
    <source>
        <dbReference type="EMBL" id="CAL5132945.1"/>
    </source>
</evidence>
<sequence>MGDVETVTVNSSAPKYSEYTSDNWLLSIKESHILRSGGQERKDFEDKLDLPSLPEMIFDVNEVRVVYTSENMTESSTICFNALDALKLVDCTKIPMELPFAKDWKESRSDLEGEVVDKPKPYDWTFTTSFTGTLSGPWTVSDSTGGLDMELLRRRDPILFYADTTLYEDELGDNGISMLNVKVRAMKTGFFLLQRFFLRVDGGLVRTYDTRIQWRKGDEYLIRDIRRAETSTWRPQMVGVCLPDADQVCDRLLEHRSERLTPGVR</sequence>
<organism evidence="3 4">
    <name type="scientific">Calicophoron daubneyi</name>
    <name type="common">Rumen fluke</name>
    <name type="synonym">Paramphistomum daubneyi</name>
    <dbReference type="NCBI Taxonomy" id="300641"/>
    <lineage>
        <taxon>Eukaryota</taxon>
        <taxon>Metazoa</taxon>
        <taxon>Spiralia</taxon>
        <taxon>Lophotrochozoa</taxon>
        <taxon>Platyhelminthes</taxon>
        <taxon>Trematoda</taxon>
        <taxon>Digenea</taxon>
        <taxon>Plagiorchiida</taxon>
        <taxon>Pronocephalata</taxon>
        <taxon>Paramphistomoidea</taxon>
        <taxon>Paramphistomidae</taxon>
        <taxon>Calicophoron</taxon>
    </lineage>
</organism>
<dbReference type="Proteomes" id="UP001497525">
    <property type="component" value="Unassembled WGS sequence"/>
</dbReference>
<dbReference type="GO" id="GO:0005829">
    <property type="term" value="C:cytosol"/>
    <property type="evidence" value="ECO:0007669"/>
    <property type="project" value="TreeGrafter"/>
</dbReference>
<dbReference type="AlphaFoldDB" id="A0AAV2T983"/>
<evidence type="ECO:0000256" key="2">
    <source>
        <dbReference type="ARBA" id="ARBA00018951"/>
    </source>
</evidence>
<dbReference type="EMBL" id="CAXLJL010000145">
    <property type="protein sequence ID" value="CAL5132945.1"/>
    <property type="molecule type" value="Genomic_DNA"/>
</dbReference>
<dbReference type="InterPro" id="IPR007303">
    <property type="entry name" value="TIP41-like"/>
</dbReference>
<reference evidence="3" key="1">
    <citation type="submission" date="2024-06" db="EMBL/GenBank/DDBJ databases">
        <authorList>
            <person name="Liu X."/>
            <person name="Lenzi L."/>
            <person name="Haldenby T S."/>
            <person name="Uol C."/>
        </authorList>
    </citation>
    <scope>NUCLEOTIDE SEQUENCE</scope>
</reference>
<gene>
    <name evidence="3" type="ORF">CDAUBV1_LOCUS5821</name>
</gene>
<dbReference type="GO" id="GO:0031929">
    <property type="term" value="P:TOR signaling"/>
    <property type="evidence" value="ECO:0007669"/>
    <property type="project" value="TreeGrafter"/>
</dbReference>